<sequence length="244" mass="28905">MRERRGPRKVEAKKAAYVKLIESIGEAKKRANREWYEEAKKDAKLAVIATKTAAFECLYEDLGEKGGDKKLYKLAKVREKRCIKDKEGRVLMDEAQIKRRWQSYFHKLLNERKDRNIVLGDLEHSGSHQDFGYGRRIRVEEVEEVMRRMSRGRATTTDKIPIEFGKSTGKEGLEWRSRLFNVIFRTKKMLEEWRWSAMVLLYKNKGDIQNYNNYRGIKLLIHTMKVWERVVEGRVSRNMSISEN</sequence>
<dbReference type="PANTHER" id="PTHR47510:SF3">
    <property type="entry name" value="ENDO_EXONUCLEASE_PHOSPHATASE DOMAIN-CONTAINING PROTEIN"/>
    <property type="match status" value="1"/>
</dbReference>
<dbReference type="OrthoDB" id="6781486at2759"/>
<dbReference type="PANTHER" id="PTHR47510">
    <property type="entry name" value="REVERSE TRANSCRIPTASE DOMAIN-CONTAINING PROTEIN"/>
    <property type="match status" value="1"/>
</dbReference>
<evidence type="ECO:0000313" key="1">
    <source>
        <dbReference type="RefSeq" id="XP_016464915.1"/>
    </source>
</evidence>
<reference evidence="1" key="1">
    <citation type="submission" date="2025-08" db="UniProtKB">
        <authorList>
            <consortium name="RefSeq"/>
        </authorList>
    </citation>
    <scope>IDENTIFICATION</scope>
</reference>
<proteinExistence type="predicted"/>
<dbReference type="AlphaFoldDB" id="A0A1S3ZK52"/>
<dbReference type="PaxDb" id="4097-A0A1S3ZK52"/>
<accession>A0A1S3ZK52</accession>
<dbReference type="RefSeq" id="XP_016464915.1">
    <property type="nucleotide sequence ID" value="XM_016609429.1"/>
</dbReference>
<protein>
    <submittedName>
        <fullName evidence="1">Uncharacterized protein</fullName>
    </submittedName>
</protein>
<gene>
    <name evidence="1" type="primary">LOC107787823</name>
</gene>
<dbReference type="STRING" id="4097.A0A1S3ZK52"/>
<dbReference type="KEGG" id="nta:107787823"/>
<name>A0A1S3ZK52_TOBAC</name>
<organism evidence="1">
    <name type="scientific">Nicotiana tabacum</name>
    <name type="common">Common tobacco</name>
    <dbReference type="NCBI Taxonomy" id="4097"/>
    <lineage>
        <taxon>Eukaryota</taxon>
        <taxon>Viridiplantae</taxon>
        <taxon>Streptophyta</taxon>
        <taxon>Embryophyta</taxon>
        <taxon>Tracheophyta</taxon>
        <taxon>Spermatophyta</taxon>
        <taxon>Magnoliopsida</taxon>
        <taxon>eudicotyledons</taxon>
        <taxon>Gunneridae</taxon>
        <taxon>Pentapetalae</taxon>
        <taxon>asterids</taxon>
        <taxon>lamiids</taxon>
        <taxon>Solanales</taxon>
        <taxon>Solanaceae</taxon>
        <taxon>Nicotianoideae</taxon>
        <taxon>Nicotianeae</taxon>
        <taxon>Nicotiana</taxon>
    </lineage>
</organism>